<evidence type="ECO:0000259" key="12">
    <source>
        <dbReference type="PROSITE" id="PS51192"/>
    </source>
</evidence>
<comment type="catalytic activity">
    <reaction evidence="8 10">
        <text>ATP + H2O = ADP + phosphate + H(+)</text>
        <dbReference type="Rhea" id="RHEA:13065"/>
        <dbReference type="ChEBI" id="CHEBI:15377"/>
        <dbReference type="ChEBI" id="CHEBI:15378"/>
        <dbReference type="ChEBI" id="CHEBI:30616"/>
        <dbReference type="ChEBI" id="CHEBI:43474"/>
        <dbReference type="ChEBI" id="CHEBI:456216"/>
        <dbReference type="EC" id="3.6.4.13"/>
    </reaction>
</comment>
<dbReference type="InterPro" id="IPR025313">
    <property type="entry name" value="SPB4-like_CTE"/>
</dbReference>
<keyword evidence="6" id="KW-0175">Coiled coil</keyword>
<evidence type="ECO:0000256" key="4">
    <source>
        <dbReference type="ARBA" id="ARBA00022840"/>
    </source>
</evidence>
<dbReference type="InterPro" id="IPR000629">
    <property type="entry name" value="RNA-helicase_DEAD-box_CS"/>
</dbReference>
<dbReference type="PROSITE" id="PS00039">
    <property type="entry name" value="DEAD_ATP_HELICASE"/>
    <property type="match status" value="1"/>
</dbReference>
<dbReference type="Pfam" id="PF00270">
    <property type="entry name" value="DEAD"/>
    <property type="match status" value="1"/>
</dbReference>
<proteinExistence type="inferred from homology"/>
<dbReference type="AlphaFoldDB" id="A0AAV2RZP5"/>
<dbReference type="FunFam" id="3.40.50.300:FF:000877">
    <property type="entry name" value="RNA helicase"/>
    <property type="match status" value="1"/>
</dbReference>
<keyword evidence="5 10" id="KW-0694">RNA-binding</keyword>
<evidence type="ECO:0000256" key="11">
    <source>
        <dbReference type="SAM" id="MobiDB-lite"/>
    </source>
</evidence>
<evidence type="ECO:0000256" key="6">
    <source>
        <dbReference type="ARBA" id="ARBA00023054"/>
    </source>
</evidence>
<dbReference type="GO" id="GO:0005524">
    <property type="term" value="F:ATP binding"/>
    <property type="evidence" value="ECO:0007669"/>
    <property type="project" value="UniProtKB-UniRule"/>
</dbReference>
<comment type="caution">
    <text evidence="14">The sequence shown here is derived from an EMBL/GenBank/DDBJ whole genome shotgun (WGS) entry which is preliminary data.</text>
</comment>
<evidence type="ECO:0000313" key="14">
    <source>
        <dbReference type="EMBL" id="CAL4148989.1"/>
    </source>
</evidence>
<evidence type="ECO:0000256" key="3">
    <source>
        <dbReference type="ARBA" id="ARBA00022806"/>
    </source>
</evidence>
<dbReference type="PROSITE" id="PS51194">
    <property type="entry name" value="HELICASE_CTER"/>
    <property type="match status" value="1"/>
</dbReference>
<dbReference type="EC" id="3.6.4.13" evidence="10"/>
<evidence type="ECO:0000256" key="1">
    <source>
        <dbReference type="ARBA" id="ARBA00022741"/>
    </source>
</evidence>
<dbReference type="SMART" id="SM00487">
    <property type="entry name" value="DEXDc"/>
    <property type="match status" value="1"/>
</dbReference>
<comment type="domain">
    <text evidence="10">The Q motif is unique to and characteristic of the DEAD box family of RNA helicases and controls ATP binding and hydrolysis.</text>
</comment>
<comment type="function">
    <text evidence="10">RNA helicase.</text>
</comment>
<evidence type="ECO:0000256" key="10">
    <source>
        <dbReference type="RuleBase" id="RU365068"/>
    </source>
</evidence>
<dbReference type="InterPro" id="IPR027417">
    <property type="entry name" value="P-loop_NTPase"/>
</dbReference>
<feature type="domain" description="Helicase ATP-binding" evidence="12">
    <location>
        <begin position="36"/>
        <end position="220"/>
    </location>
</feature>
<dbReference type="Proteomes" id="UP001497623">
    <property type="component" value="Unassembled WGS sequence"/>
</dbReference>
<dbReference type="PANTHER" id="PTHR24031">
    <property type="entry name" value="RNA HELICASE"/>
    <property type="match status" value="1"/>
</dbReference>
<dbReference type="Gene3D" id="3.40.50.300">
    <property type="entry name" value="P-loop containing nucleotide triphosphate hydrolases"/>
    <property type="match status" value="2"/>
</dbReference>
<evidence type="ECO:0000256" key="9">
    <source>
        <dbReference type="RuleBase" id="RU000492"/>
    </source>
</evidence>
<dbReference type="EMBL" id="CAXKWB010036749">
    <property type="protein sequence ID" value="CAL4148989.1"/>
    <property type="molecule type" value="Genomic_DNA"/>
</dbReference>
<dbReference type="SUPFAM" id="SSF52540">
    <property type="entry name" value="P-loop containing nucleoside triphosphate hydrolases"/>
    <property type="match status" value="1"/>
</dbReference>
<evidence type="ECO:0000256" key="8">
    <source>
        <dbReference type="ARBA" id="ARBA00047984"/>
    </source>
</evidence>
<sequence>METSWDKLGVNLLGEIRSTINKFGFRSMTPVQRACIPLLLNHKDLAAEAVTGSGKTLAFLIPIIQILLKRSESLRKHEIGAVIISPTRELATQIHEVLQGFIMYAPQFTTLLAVGGTSVVNDLEEFQKNGAHIVVATPGRLDDLLKRALEDGPSMAAGVKALDILILDEADRLLDLGFSSTLNTIFAYLPKQRRTGLFSATQTSDVTSLIRAGLRNPVQVTVKEQGAQGEKRTPLTLQNYYMVCDADKKFNTLISLLRKPETKKAMIFFATCACVDYFTVILREIMKEIKVLSIHGKMKDKRFKVFDEFRSLECGILVCTDVMCRGVDIPKVDWVIQYDPPSNASSFVHRCGRTARSGSEGSALLFLMPSEIDYVEFIRLNQKVSLELMEAPREIPETLGKIRKLQIRDRLKMDKANRAYVSYVQAYNKHECNLIINIKKLNFGALATDFGLLKMPKMPELKKIQITDFTPVKMEYNSIRYKDKQKERSRQGKLITYKETGKWPGLKQHAPKEEAWSKQKDQKEKRAMRKEKKAKKRVHKFTEEDMDELDEDVRMLKKLKKGKVSKEDFDKHFGVEENENEIEVKDRIQDISKN</sequence>
<dbReference type="CDD" id="cd17960">
    <property type="entry name" value="DEADc_DDX55"/>
    <property type="match status" value="1"/>
</dbReference>
<dbReference type="SMART" id="SM00490">
    <property type="entry name" value="HELICc"/>
    <property type="match status" value="1"/>
</dbReference>
<evidence type="ECO:0000259" key="13">
    <source>
        <dbReference type="PROSITE" id="PS51194"/>
    </source>
</evidence>
<comment type="similarity">
    <text evidence="7">Belongs to the DEAD box helicase family. DDX55/SPB4 subfamily.</text>
</comment>
<keyword evidence="3 9" id="KW-0347">Helicase</keyword>
<accession>A0AAV2RZP5</accession>
<evidence type="ECO:0000313" key="15">
    <source>
        <dbReference type="Proteomes" id="UP001497623"/>
    </source>
</evidence>
<feature type="compositionally biased region" description="Basic residues" evidence="11">
    <location>
        <begin position="526"/>
        <end position="539"/>
    </location>
</feature>
<keyword evidence="1 9" id="KW-0547">Nucleotide-binding</keyword>
<dbReference type="FunFam" id="3.40.50.300:FF:001022">
    <property type="entry name" value="RNA helicase"/>
    <property type="match status" value="1"/>
</dbReference>
<dbReference type="GO" id="GO:0003724">
    <property type="term" value="F:RNA helicase activity"/>
    <property type="evidence" value="ECO:0007669"/>
    <property type="project" value="UniProtKB-EC"/>
</dbReference>
<gene>
    <name evidence="14" type="ORF">MNOR_LOCUS30315</name>
</gene>
<dbReference type="PROSITE" id="PS51192">
    <property type="entry name" value="HELICASE_ATP_BIND_1"/>
    <property type="match status" value="1"/>
</dbReference>
<evidence type="ECO:0000256" key="5">
    <source>
        <dbReference type="ARBA" id="ARBA00022884"/>
    </source>
</evidence>
<keyword evidence="15" id="KW-1185">Reference proteome</keyword>
<dbReference type="InterPro" id="IPR001650">
    <property type="entry name" value="Helicase_C-like"/>
</dbReference>
<feature type="domain" description="Helicase C-terminal" evidence="13">
    <location>
        <begin position="236"/>
        <end position="403"/>
    </location>
</feature>
<dbReference type="CDD" id="cd18787">
    <property type="entry name" value="SF2_C_DEAD"/>
    <property type="match status" value="1"/>
</dbReference>
<dbReference type="InterPro" id="IPR011545">
    <property type="entry name" value="DEAD/DEAH_box_helicase_dom"/>
</dbReference>
<reference evidence="14 15" key="1">
    <citation type="submission" date="2024-05" db="EMBL/GenBank/DDBJ databases">
        <authorList>
            <person name="Wallberg A."/>
        </authorList>
    </citation>
    <scope>NUCLEOTIDE SEQUENCE [LARGE SCALE GENOMIC DNA]</scope>
</reference>
<evidence type="ECO:0000256" key="2">
    <source>
        <dbReference type="ARBA" id="ARBA00022801"/>
    </source>
</evidence>
<keyword evidence="2 9" id="KW-0378">Hydrolase</keyword>
<dbReference type="Pfam" id="PF13959">
    <property type="entry name" value="CTE_SPB4"/>
    <property type="match status" value="1"/>
</dbReference>
<dbReference type="SMART" id="SM01178">
    <property type="entry name" value="DUF4217"/>
    <property type="match status" value="1"/>
</dbReference>
<dbReference type="InterPro" id="IPR014001">
    <property type="entry name" value="Helicase_ATP-bd"/>
</dbReference>
<protein>
    <recommendedName>
        <fullName evidence="10">ATP-dependent RNA helicase</fullName>
        <ecNumber evidence="10">3.6.4.13</ecNumber>
    </recommendedName>
</protein>
<dbReference type="Pfam" id="PF00271">
    <property type="entry name" value="Helicase_C"/>
    <property type="match status" value="1"/>
</dbReference>
<dbReference type="GO" id="GO:0016787">
    <property type="term" value="F:hydrolase activity"/>
    <property type="evidence" value="ECO:0007669"/>
    <property type="project" value="UniProtKB-KW"/>
</dbReference>
<organism evidence="14 15">
    <name type="scientific">Meganyctiphanes norvegica</name>
    <name type="common">Northern krill</name>
    <name type="synonym">Thysanopoda norvegica</name>
    <dbReference type="NCBI Taxonomy" id="48144"/>
    <lineage>
        <taxon>Eukaryota</taxon>
        <taxon>Metazoa</taxon>
        <taxon>Ecdysozoa</taxon>
        <taxon>Arthropoda</taxon>
        <taxon>Crustacea</taxon>
        <taxon>Multicrustacea</taxon>
        <taxon>Malacostraca</taxon>
        <taxon>Eumalacostraca</taxon>
        <taxon>Eucarida</taxon>
        <taxon>Euphausiacea</taxon>
        <taxon>Euphausiidae</taxon>
        <taxon>Meganyctiphanes</taxon>
    </lineage>
</organism>
<name>A0AAV2RZP5_MEGNR</name>
<dbReference type="Pfam" id="PF23681">
    <property type="entry name" value="CTT_SPB4"/>
    <property type="match status" value="1"/>
</dbReference>
<keyword evidence="4 9" id="KW-0067">ATP-binding</keyword>
<dbReference type="InterPro" id="IPR056330">
    <property type="entry name" value="CTT_SPB4"/>
</dbReference>
<dbReference type="GO" id="GO:0003723">
    <property type="term" value="F:RNA binding"/>
    <property type="evidence" value="ECO:0007669"/>
    <property type="project" value="UniProtKB-UniRule"/>
</dbReference>
<feature type="compositionally biased region" description="Basic and acidic residues" evidence="11">
    <location>
        <begin position="510"/>
        <end position="525"/>
    </location>
</feature>
<evidence type="ECO:0000256" key="7">
    <source>
        <dbReference type="ARBA" id="ARBA00038002"/>
    </source>
</evidence>
<feature type="region of interest" description="Disordered" evidence="11">
    <location>
        <begin position="505"/>
        <end position="539"/>
    </location>
</feature>